<evidence type="ECO:0000313" key="3">
    <source>
        <dbReference type="Proteomes" id="UP000800036"/>
    </source>
</evidence>
<protein>
    <submittedName>
        <fullName evidence="2">Uncharacterized protein</fullName>
    </submittedName>
</protein>
<reference evidence="2" key="1">
    <citation type="journal article" date="2020" name="Stud. Mycol.">
        <title>101 Dothideomycetes genomes: a test case for predicting lifestyles and emergence of pathogens.</title>
        <authorList>
            <person name="Haridas S."/>
            <person name="Albert R."/>
            <person name="Binder M."/>
            <person name="Bloem J."/>
            <person name="Labutti K."/>
            <person name="Salamov A."/>
            <person name="Andreopoulos B."/>
            <person name="Baker S."/>
            <person name="Barry K."/>
            <person name="Bills G."/>
            <person name="Bluhm B."/>
            <person name="Cannon C."/>
            <person name="Castanera R."/>
            <person name="Culley D."/>
            <person name="Daum C."/>
            <person name="Ezra D."/>
            <person name="Gonzalez J."/>
            <person name="Henrissat B."/>
            <person name="Kuo A."/>
            <person name="Liang C."/>
            <person name="Lipzen A."/>
            <person name="Lutzoni F."/>
            <person name="Magnuson J."/>
            <person name="Mondo S."/>
            <person name="Nolan M."/>
            <person name="Ohm R."/>
            <person name="Pangilinan J."/>
            <person name="Park H.-J."/>
            <person name="Ramirez L."/>
            <person name="Alfaro M."/>
            <person name="Sun H."/>
            <person name="Tritt A."/>
            <person name="Yoshinaga Y."/>
            <person name="Zwiers L.-H."/>
            <person name="Turgeon B."/>
            <person name="Goodwin S."/>
            <person name="Spatafora J."/>
            <person name="Crous P."/>
            <person name="Grigoriev I."/>
        </authorList>
    </citation>
    <scope>NUCLEOTIDE SEQUENCE</scope>
    <source>
        <strain evidence="2">CBS 107.79</strain>
    </source>
</reference>
<sequence>MWAIWWLLGLDAEADSINLEHKADAADAFLDSSDLLSALAGARVEQDGTPDYLTPAHFEKSIVKALMKPINENHPWKNIPPHVERARNDWMDAEQAVDLVTGATLEDAFQGMQL</sequence>
<feature type="signal peptide" evidence="1">
    <location>
        <begin position="1"/>
        <end position="16"/>
    </location>
</feature>
<proteinExistence type="predicted"/>
<evidence type="ECO:0000313" key="2">
    <source>
        <dbReference type="EMBL" id="KAF1972604.1"/>
    </source>
</evidence>
<accession>A0A6A5V6A1</accession>
<keyword evidence="3" id="KW-1185">Reference proteome</keyword>
<dbReference type="AlphaFoldDB" id="A0A6A5V6A1"/>
<dbReference type="Proteomes" id="UP000800036">
    <property type="component" value="Unassembled WGS sequence"/>
</dbReference>
<name>A0A6A5V6A1_9PLEO</name>
<keyword evidence="1" id="KW-0732">Signal</keyword>
<evidence type="ECO:0000256" key="1">
    <source>
        <dbReference type="SAM" id="SignalP"/>
    </source>
</evidence>
<feature type="chain" id="PRO_5025603594" evidence="1">
    <location>
        <begin position="17"/>
        <end position="114"/>
    </location>
</feature>
<dbReference type="EMBL" id="ML976685">
    <property type="protein sequence ID" value="KAF1972604.1"/>
    <property type="molecule type" value="Genomic_DNA"/>
</dbReference>
<organism evidence="2 3">
    <name type="scientific">Bimuria novae-zelandiae CBS 107.79</name>
    <dbReference type="NCBI Taxonomy" id="1447943"/>
    <lineage>
        <taxon>Eukaryota</taxon>
        <taxon>Fungi</taxon>
        <taxon>Dikarya</taxon>
        <taxon>Ascomycota</taxon>
        <taxon>Pezizomycotina</taxon>
        <taxon>Dothideomycetes</taxon>
        <taxon>Pleosporomycetidae</taxon>
        <taxon>Pleosporales</taxon>
        <taxon>Massarineae</taxon>
        <taxon>Didymosphaeriaceae</taxon>
        <taxon>Bimuria</taxon>
    </lineage>
</organism>
<gene>
    <name evidence="2" type="ORF">BU23DRAFT_568817</name>
</gene>